<dbReference type="Gene3D" id="3.40.630.30">
    <property type="match status" value="1"/>
</dbReference>
<dbReference type="STRING" id="632773.BBEV_2390"/>
<protein>
    <submittedName>
        <fullName evidence="2">Acetyltransferase</fullName>
    </submittedName>
</protein>
<dbReference type="SUPFAM" id="SSF55729">
    <property type="entry name" value="Acyl-CoA N-acyltransferases (Nat)"/>
    <property type="match status" value="1"/>
</dbReference>
<dbReference type="EMBL" id="CP012502">
    <property type="protein sequence ID" value="AOM83731.1"/>
    <property type="molecule type" value="Genomic_DNA"/>
</dbReference>
<dbReference type="Proteomes" id="UP000094463">
    <property type="component" value="Chromosome"/>
</dbReference>
<dbReference type="CDD" id="cd04301">
    <property type="entry name" value="NAT_SF"/>
    <property type="match status" value="1"/>
</dbReference>
<keyword evidence="2" id="KW-0808">Transferase</keyword>
<dbReference type="AlphaFoldDB" id="A0A1D7QXJ0"/>
<dbReference type="Pfam" id="PF00583">
    <property type="entry name" value="Acetyltransf_1"/>
    <property type="match status" value="1"/>
</dbReference>
<organism evidence="2 3">
    <name type="scientific">Salisediminibacterium beveridgei</name>
    <dbReference type="NCBI Taxonomy" id="632773"/>
    <lineage>
        <taxon>Bacteria</taxon>
        <taxon>Bacillati</taxon>
        <taxon>Bacillota</taxon>
        <taxon>Bacilli</taxon>
        <taxon>Bacillales</taxon>
        <taxon>Bacillaceae</taxon>
        <taxon>Salisediminibacterium</taxon>
    </lineage>
</organism>
<evidence type="ECO:0000313" key="3">
    <source>
        <dbReference type="Proteomes" id="UP000094463"/>
    </source>
</evidence>
<evidence type="ECO:0000259" key="1">
    <source>
        <dbReference type="PROSITE" id="PS51186"/>
    </source>
</evidence>
<accession>A0A1D7QXJ0</accession>
<dbReference type="RefSeq" id="WP_069365680.1">
    <property type="nucleotide sequence ID" value="NZ_CP012502.1"/>
</dbReference>
<keyword evidence="3" id="KW-1185">Reference proteome</keyword>
<dbReference type="InterPro" id="IPR016181">
    <property type="entry name" value="Acyl_CoA_acyltransferase"/>
</dbReference>
<reference evidence="2 3" key="1">
    <citation type="submission" date="2015-08" db="EMBL/GenBank/DDBJ databases">
        <title>The complete genome sequence of Bacillus beveridgei MLTeJB.</title>
        <authorList>
            <person name="Hanson T.E."/>
            <person name="Mesa C."/>
            <person name="Basesman S.M."/>
            <person name="Oremland R.S."/>
        </authorList>
    </citation>
    <scope>NUCLEOTIDE SEQUENCE [LARGE SCALE GENOMIC DNA]</scope>
    <source>
        <strain evidence="2 3">MLTeJB</strain>
    </source>
</reference>
<proteinExistence type="predicted"/>
<dbReference type="KEGG" id="bbev:BBEV_2390"/>
<dbReference type="GO" id="GO:0016747">
    <property type="term" value="F:acyltransferase activity, transferring groups other than amino-acyl groups"/>
    <property type="evidence" value="ECO:0007669"/>
    <property type="project" value="InterPro"/>
</dbReference>
<dbReference type="OrthoDB" id="5292888at2"/>
<name>A0A1D7QXJ0_9BACI</name>
<dbReference type="InterPro" id="IPR000182">
    <property type="entry name" value="GNAT_dom"/>
</dbReference>
<feature type="domain" description="N-acetyltransferase" evidence="1">
    <location>
        <begin position="2"/>
        <end position="177"/>
    </location>
</feature>
<sequence length="181" mass="20613">MFSIRQATMADIQGVTKVHVDNWKETYQGIFPDEFLDQFTYKSRLSRWELTFKKAIEGGSMTHVAVNDSDEIIGFSLAGTMRDATLRMRYTSELYGIYVHPVYQGQGAGKQLLKASAMHMRSLHHERIGLWILKENPSVGFFTDTGAEQMYNKPVEIAGGSYENLALCYESLDQLIERLSE</sequence>
<dbReference type="PROSITE" id="PS51186">
    <property type="entry name" value="GNAT"/>
    <property type="match status" value="1"/>
</dbReference>
<gene>
    <name evidence="2" type="ORF">BBEV_2390</name>
</gene>
<evidence type="ECO:0000313" key="2">
    <source>
        <dbReference type="EMBL" id="AOM83731.1"/>
    </source>
</evidence>